<feature type="transmembrane region" description="Helical" evidence="1">
    <location>
        <begin position="90"/>
        <end position="109"/>
    </location>
</feature>
<gene>
    <name evidence="2" type="ORF">ACFQJ4_00410</name>
</gene>
<dbReference type="GO" id="GO:0016787">
    <property type="term" value="F:hydrolase activity"/>
    <property type="evidence" value="ECO:0007669"/>
    <property type="project" value="UniProtKB-KW"/>
</dbReference>
<keyword evidence="1" id="KW-0472">Membrane</keyword>
<keyword evidence="1" id="KW-1133">Transmembrane helix</keyword>
<keyword evidence="3" id="KW-1185">Reference proteome</keyword>
<comment type="caution">
    <text evidence="2">The sequence shown here is derived from an EMBL/GenBank/DDBJ whole genome shotgun (WGS) entry which is preliminary data.</text>
</comment>
<dbReference type="RefSeq" id="WP_276234765.1">
    <property type="nucleotide sequence ID" value="NZ_CP119802.1"/>
</dbReference>
<evidence type="ECO:0000256" key="1">
    <source>
        <dbReference type="SAM" id="Phobius"/>
    </source>
</evidence>
<evidence type="ECO:0000313" key="2">
    <source>
        <dbReference type="EMBL" id="MFC7233769.1"/>
    </source>
</evidence>
<dbReference type="AlphaFoldDB" id="A0ABD5ZKT3"/>
<name>A0ABD5ZKT3_9EURY</name>
<sequence>MYALGHYGVALLVYAPVGFLLARTEPTLALVGGAGVLALSTVPDYDLRLPFVSHRGITHTLVFALAVSGALGAVGWRLGQGSYAPLGGPVESAAFAFGVGMVGLGSHVLGDVLTPAGVAVLWPLSDHEYTVSLTRADNTLANWGLFALGVLAAAAALTLAVRV</sequence>
<reference evidence="2 3" key="1">
    <citation type="journal article" date="2019" name="Int. J. Syst. Evol. Microbiol.">
        <title>The Global Catalogue of Microorganisms (GCM) 10K type strain sequencing project: providing services to taxonomists for standard genome sequencing and annotation.</title>
        <authorList>
            <consortium name="The Broad Institute Genomics Platform"/>
            <consortium name="The Broad Institute Genome Sequencing Center for Infectious Disease"/>
            <person name="Wu L."/>
            <person name="Ma J."/>
        </authorList>
    </citation>
    <scope>NUCLEOTIDE SEQUENCE [LARGE SCALE GENOMIC DNA]</scope>
    <source>
        <strain evidence="2 3">DT85</strain>
    </source>
</reference>
<dbReference type="InterPro" id="IPR007404">
    <property type="entry name" value="YdjM-like"/>
</dbReference>
<keyword evidence="2" id="KW-0378">Hydrolase</keyword>
<evidence type="ECO:0000313" key="3">
    <source>
        <dbReference type="Proteomes" id="UP001596398"/>
    </source>
</evidence>
<feature type="transmembrane region" description="Helical" evidence="1">
    <location>
        <begin position="140"/>
        <end position="161"/>
    </location>
</feature>
<organism evidence="2 3">
    <name type="scientific">Halosegnis marinus</name>
    <dbReference type="NCBI Taxonomy" id="3034023"/>
    <lineage>
        <taxon>Archaea</taxon>
        <taxon>Methanobacteriati</taxon>
        <taxon>Methanobacteriota</taxon>
        <taxon>Stenosarchaea group</taxon>
        <taxon>Halobacteria</taxon>
        <taxon>Halobacteriales</taxon>
        <taxon>Natronomonadaceae</taxon>
        <taxon>Halosegnis</taxon>
    </lineage>
</organism>
<protein>
    <submittedName>
        <fullName evidence="2">Metal-dependent hydrolase</fullName>
    </submittedName>
</protein>
<dbReference type="Pfam" id="PF04307">
    <property type="entry name" value="YdjM"/>
    <property type="match status" value="1"/>
</dbReference>
<feature type="transmembrane region" description="Helical" evidence="1">
    <location>
        <begin position="57"/>
        <end position="78"/>
    </location>
</feature>
<keyword evidence="1" id="KW-0812">Transmembrane</keyword>
<feature type="transmembrane region" description="Helical" evidence="1">
    <location>
        <begin position="27"/>
        <end position="45"/>
    </location>
</feature>
<dbReference type="GeneID" id="79265427"/>
<accession>A0ABD5ZKT3</accession>
<feature type="transmembrane region" description="Helical" evidence="1">
    <location>
        <begin position="6"/>
        <end position="22"/>
    </location>
</feature>
<proteinExistence type="predicted"/>
<dbReference type="Proteomes" id="UP001596398">
    <property type="component" value="Unassembled WGS sequence"/>
</dbReference>
<dbReference type="EMBL" id="JBHTAP010000001">
    <property type="protein sequence ID" value="MFC7233769.1"/>
    <property type="molecule type" value="Genomic_DNA"/>
</dbReference>